<dbReference type="InterPro" id="IPR020598">
    <property type="entry name" value="rRNA_Ade_methylase_Trfase_N"/>
</dbReference>
<feature type="binding site" evidence="9">
    <location>
        <position position="116"/>
    </location>
    <ligand>
        <name>S-adenosyl-L-methionine</name>
        <dbReference type="ChEBI" id="CHEBI:59789"/>
    </ligand>
</feature>
<comment type="caution">
    <text evidence="13">The sequence shown here is derived from an EMBL/GenBank/DDBJ whole genome shotgun (WGS) entry which is preliminary data.</text>
</comment>
<dbReference type="SUPFAM" id="SSF53335">
    <property type="entry name" value="S-adenosyl-L-methionine-dependent methyltransferases"/>
    <property type="match status" value="1"/>
</dbReference>
<dbReference type="GO" id="GO:0052909">
    <property type="term" value="F:18S rRNA (adenine(1779)-N(6)/adenine(1780)-N(6))-dimethyltransferase activity"/>
    <property type="evidence" value="ECO:0007669"/>
    <property type="project" value="UniProtKB-EC"/>
</dbReference>
<proteinExistence type="inferred from homology"/>
<keyword evidence="4 9" id="KW-0808">Transferase</keyword>
<dbReference type="InterPro" id="IPR020596">
    <property type="entry name" value="rRNA_Ade_Mease_Trfase_CS"/>
</dbReference>
<dbReference type="Proteomes" id="UP001145021">
    <property type="component" value="Unassembled WGS sequence"/>
</dbReference>
<comment type="function">
    <text evidence="1">Specifically dimethylates two adjacent adenosines in the loop of a conserved hairpin near the 3'-end of 18S rRNA in the 40S particle.</text>
</comment>
<evidence type="ECO:0000313" key="13">
    <source>
        <dbReference type="EMBL" id="KAJ1647151.1"/>
    </source>
</evidence>
<evidence type="ECO:0000256" key="5">
    <source>
        <dbReference type="ARBA" id="ARBA00022691"/>
    </source>
</evidence>
<evidence type="ECO:0000259" key="12">
    <source>
        <dbReference type="SMART" id="SM00650"/>
    </source>
</evidence>
<dbReference type="PROSITE" id="PS51689">
    <property type="entry name" value="SAM_RNA_A_N6_MT"/>
    <property type="match status" value="1"/>
</dbReference>
<keyword evidence="14" id="KW-1185">Reference proteome</keyword>
<dbReference type="FunFam" id="1.10.8.480:FF:000002">
    <property type="entry name" value="rRNA adenine N(6)-methyltransferase"/>
    <property type="match status" value="1"/>
</dbReference>
<organism evidence="13 14">
    <name type="scientific">Coemansia asiatica</name>
    <dbReference type="NCBI Taxonomy" id="1052880"/>
    <lineage>
        <taxon>Eukaryota</taxon>
        <taxon>Fungi</taxon>
        <taxon>Fungi incertae sedis</taxon>
        <taxon>Zoopagomycota</taxon>
        <taxon>Kickxellomycotina</taxon>
        <taxon>Kickxellomycetes</taxon>
        <taxon>Kickxellales</taxon>
        <taxon>Kickxellaceae</taxon>
        <taxon>Coemansia</taxon>
    </lineage>
</organism>
<dbReference type="InterPro" id="IPR029063">
    <property type="entry name" value="SAM-dependent_MTases_sf"/>
</dbReference>
<dbReference type="EC" id="2.1.1.-" evidence="10"/>
<dbReference type="SMART" id="SM00650">
    <property type="entry name" value="rADc"/>
    <property type="match status" value="1"/>
</dbReference>
<evidence type="ECO:0000256" key="1">
    <source>
        <dbReference type="ARBA" id="ARBA00002977"/>
    </source>
</evidence>
<accession>A0A9W8CLX3</accession>
<dbReference type="PROSITE" id="PS01131">
    <property type="entry name" value="RRNA_A_DIMETH"/>
    <property type="match status" value="1"/>
</dbReference>
<dbReference type="NCBIfam" id="TIGR00755">
    <property type="entry name" value="ksgA"/>
    <property type="match status" value="1"/>
</dbReference>
<keyword evidence="6 9" id="KW-0694">RNA-binding</keyword>
<dbReference type="InterPro" id="IPR011530">
    <property type="entry name" value="rRNA_adenine_dimethylase"/>
</dbReference>
<sequence length="344" mass="38129">MPKITSQQLRKRTQESAANASIKPKTIVSPYDKSSKKTGKGGASNGANGGSDGSRHFGPMFNKDLGQHILINPLVSQGIVDKANLKQTDVVLEVGPGTGNLTVKILEQAKRVIACEADARLAAELTKRVQGGPFQHKLEIIHGDVMKQTLPYFDVCISNTPYQISSPLTFKLIFHRPIFRCAVLMFQREFALRLVARPGDSLYGRLSVNCQLYSKVTHVMSVGKNNFKPPPNVESSVVRIEPLDPPPPVDFEEWDGMVRIAFSRKNKTLAANFKSTATMQMLENNYKTYCAANELMVESDFDIKKKVLGVLEDLSLSETRASKMDVVDFLKLLSAFHDADIHFC</sequence>
<protein>
    <recommendedName>
        <fullName evidence="10">rRNA adenine N(6)-methyltransferase</fullName>
        <ecNumber evidence="10">2.1.1.-</ecNumber>
    </recommendedName>
</protein>
<dbReference type="FunFam" id="3.40.50.150:FF:000007">
    <property type="entry name" value="rRNA adenine N(6)-methyltransferase"/>
    <property type="match status" value="1"/>
</dbReference>
<keyword evidence="2 10" id="KW-0698">rRNA processing</keyword>
<dbReference type="GO" id="GO:0003723">
    <property type="term" value="F:RNA binding"/>
    <property type="evidence" value="ECO:0007669"/>
    <property type="project" value="UniProtKB-UniRule"/>
</dbReference>
<feature type="region of interest" description="Disordered" evidence="11">
    <location>
        <begin position="1"/>
        <end position="58"/>
    </location>
</feature>
<comment type="catalytic activity">
    <reaction evidence="7">
        <text>adenosine(1779)/adenosine(1780) in 18S rRNA + 4 S-adenosyl-L-methionine = N(6)-dimethyladenosine(1779)/N(6)-dimethyladenosine(1780) in 18S rRNA + 4 S-adenosyl-L-homocysteine + 4 H(+)</text>
        <dbReference type="Rhea" id="RHEA:42780"/>
        <dbReference type="Rhea" id="RHEA-COMP:10234"/>
        <dbReference type="Rhea" id="RHEA-COMP:10236"/>
        <dbReference type="ChEBI" id="CHEBI:15378"/>
        <dbReference type="ChEBI" id="CHEBI:57856"/>
        <dbReference type="ChEBI" id="CHEBI:59789"/>
        <dbReference type="ChEBI" id="CHEBI:74411"/>
        <dbReference type="ChEBI" id="CHEBI:74493"/>
        <dbReference type="EC" id="2.1.1.183"/>
    </reaction>
</comment>
<comment type="similarity">
    <text evidence="8 9 10">Belongs to the class I-like SAM-binding methyltransferase superfamily. rRNA adenine N(6)-methyltransferase family.</text>
</comment>
<dbReference type="InterPro" id="IPR001737">
    <property type="entry name" value="KsgA/Erm"/>
</dbReference>
<feature type="binding site" evidence="9">
    <location>
        <position position="144"/>
    </location>
    <ligand>
        <name>S-adenosyl-L-methionine</name>
        <dbReference type="ChEBI" id="CHEBI:59789"/>
    </ligand>
</feature>
<dbReference type="HAMAP" id="MF_00607">
    <property type="entry name" value="16SrRNA_methyltr_A"/>
    <property type="match status" value="1"/>
</dbReference>
<feature type="binding site" evidence="9">
    <location>
        <position position="95"/>
    </location>
    <ligand>
        <name>S-adenosyl-L-methionine</name>
        <dbReference type="ChEBI" id="CHEBI:59789"/>
    </ligand>
</feature>
<evidence type="ECO:0000256" key="2">
    <source>
        <dbReference type="ARBA" id="ARBA00022552"/>
    </source>
</evidence>
<reference evidence="13" key="1">
    <citation type="submission" date="2022-07" db="EMBL/GenBank/DDBJ databases">
        <title>Phylogenomic reconstructions and comparative analyses of Kickxellomycotina fungi.</title>
        <authorList>
            <person name="Reynolds N.K."/>
            <person name="Stajich J.E."/>
            <person name="Barry K."/>
            <person name="Grigoriev I.V."/>
            <person name="Crous P."/>
            <person name="Smith M.E."/>
        </authorList>
    </citation>
    <scope>NUCLEOTIDE SEQUENCE</scope>
    <source>
        <strain evidence="13">NBRC 105413</strain>
    </source>
</reference>
<dbReference type="PANTHER" id="PTHR11727">
    <property type="entry name" value="DIMETHYLADENOSINE TRANSFERASE"/>
    <property type="match status" value="1"/>
</dbReference>
<feature type="compositionally biased region" description="Gly residues" evidence="11">
    <location>
        <begin position="40"/>
        <end position="52"/>
    </location>
</feature>
<dbReference type="AlphaFoldDB" id="A0A9W8CLX3"/>
<name>A0A9W8CLX3_9FUNG</name>
<evidence type="ECO:0000256" key="10">
    <source>
        <dbReference type="RuleBase" id="RU362106"/>
    </source>
</evidence>
<dbReference type="Pfam" id="PF00398">
    <property type="entry name" value="RrnaAD"/>
    <property type="match status" value="1"/>
</dbReference>
<evidence type="ECO:0000256" key="6">
    <source>
        <dbReference type="ARBA" id="ARBA00022884"/>
    </source>
</evidence>
<evidence type="ECO:0000256" key="8">
    <source>
        <dbReference type="ARBA" id="ARBA00061109"/>
    </source>
</evidence>
<evidence type="ECO:0000256" key="11">
    <source>
        <dbReference type="SAM" id="MobiDB-lite"/>
    </source>
</evidence>
<dbReference type="PANTHER" id="PTHR11727:SF7">
    <property type="entry name" value="DIMETHYLADENOSINE TRANSFERASE-RELATED"/>
    <property type="match status" value="1"/>
</dbReference>
<evidence type="ECO:0000256" key="3">
    <source>
        <dbReference type="ARBA" id="ARBA00022603"/>
    </source>
</evidence>
<keyword evidence="3 9" id="KW-0489">Methyltransferase</keyword>
<gene>
    <name evidence="13" type="primary">DIM1</name>
    <name evidence="13" type="ORF">LPJ64_001411</name>
</gene>
<feature type="domain" description="Ribosomal RNA adenine methylase transferase N-terminal" evidence="12">
    <location>
        <begin position="75"/>
        <end position="244"/>
    </location>
</feature>
<dbReference type="CDD" id="cd02440">
    <property type="entry name" value="AdoMet_MTases"/>
    <property type="match status" value="1"/>
</dbReference>
<feature type="binding site" evidence="9">
    <location>
        <position position="70"/>
    </location>
    <ligand>
        <name>S-adenosyl-L-methionine</name>
        <dbReference type="ChEBI" id="CHEBI:59789"/>
    </ligand>
</feature>
<evidence type="ECO:0000256" key="4">
    <source>
        <dbReference type="ARBA" id="ARBA00022679"/>
    </source>
</evidence>
<evidence type="ECO:0000256" key="9">
    <source>
        <dbReference type="PROSITE-ProRule" id="PRU01026"/>
    </source>
</evidence>
<evidence type="ECO:0000256" key="7">
    <source>
        <dbReference type="ARBA" id="ARBA00049478"/>
    </source>
</evidence>
<feature type="binding site" evidence="9">
    <location>
        <position position="159"/>
    </location>
    <ligand>
        <name>S-adenosyl-L-methionine</name>
        <dbReference type="ChEBI" id="CHEBI:59789"/>
    </ligand>
</feature>
<evidence type="ECO:0000313" key="14">
    <source>
        <dbReference type="Proteomes" id="UP001145021"/>
    </source>
</evidence>
<dbReference type="Gene3D" id="1.10.8.480">
    <property type="match status" value="1"/>
</dbReference>
<dbReference type="EMBL" id="JANBOH010000037">
    <property type="protein sequence ID" value="KAJ1647151.1"/>
    <property type="molecule type" value="Genomic_DNA"/>
</dbReference>
<dbReference type="Gene3D" id="3.40.50.150">
    <property type="entry name" value="Vaccinia Virus protein VP39"/>
    <property type="match status" value="1"/>
</dbReference>
<keyword evidence="5 9" id="KW-0949">S-adenosyl-L-methionine</keyword>
<feature type="binding site" evidence="9">
    <location>
        <position position="68"/>
    </location>
    <ligand>
        <name>S-adenosyl-L-methionine</name>
        <dbReference type="ChEBI" id="CHEBI:59789"/>
    </ligand>
</feature>